<feature type="transmembrane region" description="Helical" evidence="8">
    <location>
        <begin position="184"/>
        <end position="203"/>
    </location>
</feature>
<keyword evidence="5 8" id="KW-1133">Transmembrane helix</keyword>
<evidence type="ECO:0000256" key="4">
    <source>
        <dbReference type="ARBA" id="ARBA00022801"/>
    </source>
</evidence>
<keyword evidence="11" id="KW-1185">Reference proteome</keyword>
<comment type="caution">
    <text evidence="10">The sequence shown here is derived from an EMBL/GenBank/DDBJ whole genome shotgun (WGS) entry which is preliminary data.</text>
</comment>
<keyword evidence="3 8" id="KW-0812">Transmembrane</keyword>
<accession>A0ABN1A727</accession>
<feature type="transmembrane region" description="Helical" evidence="8">
    <location>
        <begin position="257"/>
        <end position="274"/>
    </location>
</feature>
<proteinExistence type="inferred from homology"/>
<dbReference type="PANTHER" id="PTHR43731">
    <property type="entry name" value="RHOMBOID PROTEASE"/>
    <property type="match status" value="1"/>
</dbReference>
<keyword evidence="10" id="KW-0645">Protease</keyword>
<feature type="domain" description="Peptidase S54 rhomboid" evidence="9">
    <location>
        <begin position="143"/>
        <end position="274"/>
    </location>
</feature>
<organism evidence="10 11">
    <name type="scientific">Streptomyces olivaceiscleroticus</name>
    <dbReference type="NCBI Taxonomy" id="68245"/>
    <lineage>
        <taxon>Bacteria</taxon>
        <taxon>Bacillati</taxon>
        <taxon>Actinomycetota</taxon>
        <taxon>Actinomycetes</taxon>
        <taxon>Kitasatosporales</taxon>
        <taxon>Streptomycetaceae</taxon>
        <taxon>Streptomyces</taxon>
    </lineage>
</organism>
<comment type="similarity">
    <text evidence="2">Belongs to the peptidase S54 family.</text>
</comment>
<protein>
    <submittedName>
        <fullName evidence="10">Rhomboid family intramembrane serine protease</fullName>
    </submittedName>
</protein>
<dbReference type="PANTHER" id="PTHR43731:SF14">
    <property type="entry name" value="PRESENILIN-ASSOCIATED RHOMBOID-LIKE PROTEIN, MITOCHONDRIAL"/>
    <property type="match status" value="1"/>
</dbReference>
<comment type="subcellular location">
    <subcellularLocation>
        <location evidence="1">Membrane</location>
        <topology evidence="1">Multi-pass membrane protein</topology>
    </subcellularLocation>
</comment>
<dbReference type="InterPro" id="IPR022764">
    <property type="entry name" value="Peptidase_S54_rhomboid_dom"/>
</dbReference>
<dbReference type="GO" id="GO:0008233">
    <property type="term" value="F:peptidase activity"/>
    <property type="evidence" value="ECO:0007669"/>
    <property type="project" value="UniProtKB-KW"/>
</dbReference>
<evidence type="ECO:0000313" key="10">
    <source>
        <dbReference type="EMBL" id="GAA0469122.1"/>
    </source>
</evidence>
<evidence type="ECO:0000256" key="7">
    <source>
        <dbReference type="SAM" id="MobiDB-lite"/>
    </source>
</evidence>
<gene>
    <name evidence="10" type="ORF">GCM10010361_36710</name>
</gene>
<dbReference type="RefSeq" id="WP_346096081.1">
    <property type="nucleotide sequence ID" value="NZ_BAAABY010000026.1"/>
</dbReference>
<feature type="region of interest" description="Disordered" evidence="7">
    <location>
        <begin position="1"/>
        <end position="30"/>
    </location>
</feature>
<dbReference type="InterPro" id="IPR035952">
    <property type="entry name" value="Rhomboid-like_sf"/>
</dbReference>
<evidence type="ECO:0000256" key="1">
    <source>
        <dbReference type="ARBA" id="ARBA00004141"/>
    </source>
</evidence>
<keyword evidence="4" id="KW-0378">Hydrolase</keyword>
<dbReference type="EMBL" id="BAAABY010000026">
    <property type="protein sequence ID" value="GAA0469122.1"/>
    <property type="molecule type" value="Genomic_DNA"/>
</dbReference>
<evidence type="ECO:0000256" key="3">
    <source>
        <dbReference type="ARBA" id="ARBA00022692"/>
    </source>
</evidence>
<evidence type="ECO:0000313" key="11">
    <source>
        <dbReference type="Proteomes" id="UP001500909"/>
    </source>
</evidence>
<evidence type="ECO:0000256" key="6">
    <source>
        <dbReference type="ARBA" id="ARBA00023136"/>
    </source>
</evidence>
<name>A0ABN1A727_9ACTN</name>
<dbReference type="Pfam" id="PF01694">
    <property type="entry name" value="Rhomboid"/>
    <property type="match status" value="1"/>
</dbReference>
<reference evidence="10 11" key="1">
    <citation type="journal article" date="2019" name="Int. J. Syst. Evol. Microbiol.">
        <title>The Global Catalogue of Microorganisms (GCM) 10K type strain sequencing project: providing services to taxonomists for standard genome sequencing and annotation.</title>
        <authorList>
            <consortium name="The Broad Institute Genomics Platform"/>
            <consortium name="The Broad Institute Genome Sequencing Center for Infectious Disease"/>
            <person name="Wu L."/>
            <person name="Ma J."/>
        </authorList>
    </citation>
    <scope>NUCLEOTIDE SEQUENCE [LARGE SCALE GENOMIC DNA]</scope>
    <source>
        <strain evidence="10 11">JCM 4805</strain>
    </source>
</reference>
<dbReference type="Proteomes" id="UP001500909">
    <property type="component" value="Unassembled WGS sequence"/>
</dbReference>
<feature type="transmembrane region" description="Helical" evidence="8">
    <location>
        <begin position="209"/>
        <end position="227"/>
    </location>
</feature>
<evidence type="ECO:0000256" key="8">
    <source>
        <dbReference type="SAM" id="Phobius"/>
    </source>
</evidence>
<evidence type="ECO:0000256" key="2">
    <source>
        <dbReference type="ARBA" id="ARBA00009045"/>
    </source>
</evidence>
<dbReference type="GO" id="GO:0006508">
    <property type="term" value="P:proteolysis"/>
    <property type="evidence" value="ECO:0007669"/>
    <property type="project" value="UniProtKB-KW"/>
</dbReference>
<sequence>MEQAPGNPQEPRDAQGGNGSPEGRNDSLGCYRHPDRTTGITCTRCDRPICPDCMVSASVGFHCPECVRGSSGTGHAPGANRPRTVAGGALTADPKLLTKILIGINVAIFLVGLRLGDPFVQALELIGRAFDPGVLHVVGVAQGEWYRLLTAMFLHQQPMHIVFNMMSLWWLGPPLEAALGRVRFLALYFLAGLGGSALSYLLAAQNQPSLGASGAIFGLLGATAVLLRRLNYDMKPVLILLGINLAITFLWPDIAWQAHVGGLVVGAAVAYAMVHAPRERRTVVQVGACVAALLVIIAVVCLRTAQLTG</sequence>
<dbReference type="Gene3D" id="1.20.1540.10">
    <property type="entry name" value="Rhomboid-like"/>
    <property type="match status" value="1"/>
</dbReference>
<feature type="transmembrane region" description="Helical" evidence="8">
    <location>
        <begin position="286"/>
        <end position="305"/>
    </location>
</feature>
<dbReference type="SUPFAM" id="SSF144091">
    <property type="entry name" value="Rhomboid-like"/>
    <property type="match status" value="1"/>
</dbReference>
<evidence type="ECO:0000259" key="9">
    <source>
        <dbReference type="Pfam" id="PF01694"/>
    </source>
</evidence>
<keyword evidence="6 8" id="KW-0472">Membrane</keyword>
<evidence type="ECO:0000256" key="5">
    <source>
        <dbReference type="ARBA" id="ARBA00022989"/>
    </source>
</evidence>
<dbReference type="InterPro" id="IPR050925">
    <property type="entry name" value="Rhomboid_protease_S54"/>
</dbReference>